<keyword evidence="6" id="KW-0472">Membrane</keyword>
<evidence type="ECO:0000256" key="5">
    <source>
        <dbReference type="SAM" id="MobiDB-lite"/>
    </source>
</evidence>
<comment type="caution">
    <text evidence="8">The sequence shown here is derived from an EMBL/GenBank/DDBJ whole genome shotgun (WGS) entry which is preliminary data.</text>
</comment>
<dbReference type="Pfam" id="PF12892">
    <property type="entry name" value="FctA"/>
    <property type="match status" value="1"/>
</dbReference>
<dbReference type="InterPro" id="IPR022464">
    <property type="entry name" value="Strep_pil_isopept_link"/>
</dbReference>
<keyword evidence="4" id="KW-0572">Peptidoglycan-anchor</keyword>
<evidence type="ECO:0000313" key="9">
    <source>
        <dbReference type="Proteomes" id="UP000571857"/>
    </source>
</evidence>
<protein>
    <submittedName>
        <fullName evidence="8">LPXTG cell wall anchor domain-containing protein</fullName>
    </submittedName>
</protein>
<proteinExistence type="predicted"/>
<feature type="region of interest" description="Disordered" evidence="5">
    <location>
        <begin position="78"/>
        <end position="122"/>
    </location>
</feature>
<feature type="transmembrane region" description="Helical" evidence="6">
    <location>
        <begin position="130"/>
        <end position="147"/>
    </location>
</feature>
<keyword evidence="2" id="KW-0964">Secreted</keyword>
<feature type="domain" description="Gram-positive cocci surface proteins LPxTG" evidence="7">
    <location>
        <begin position="121"/>
        <end position="153"/>
    </location>
</feature>
<dbReference type="RefSeq" id="WP_176339092.1">
    <property type="nucleotide sequence ID" value="NZ_JABXHK010000009.1"/>
</dbReference>
<feature type="non-terminal residue" evidence="8">
    <location>
        <position position="1"/>
    </location>
</feature>
<keyword evidence="6" id="KW-0812">Transmembrane</keyword>
<name>A0ABD4HT04_ENTGA</name>
<dbReference type="PROSITE" id="PS50847">
    <property type="entry name" value="GRAM_POS_ANCHORING"/>
    <property type="match status" value="1"/>
</dbReference>
<accession>A0ABD4HT04</accession>
<dbReference type="AlphaFoldDB" id="A0ABD4HT04"/>
<reference evidence="8 9" key="1">
    <citation type="submission" date="2020-06" db="EMBL/GenBank/DDBJ databases">
        <title>Crossreactivity between MHC class I-restricted antigens from cancer cells and an enterococcal bacteriophage.</title>
        <authorList>
            <person name="Fluckiger A."/>
            <person name="Daillere R."/>
            <person name="Sassi M."/>
            <person name="Cattoir V."/>
            <person name="Kroemer G."/>
            <person name="Zitvogel L."/>
        </authorList>
    </citation>
    <scope>NUCLEOTIDE SEQUENCE [LARGE SCALE GENOMIC DNA]</scope>
    <source>
        <strain evidence="8 9">EG4</strain>
    </source>
</reference>
<gene>
    <name evidence="8" type="ORF">HWH42_17595</name>
</gene>
<evidence type="ECO:0000256" key="3">
    <source>
        <dbReference type="ARBA" id="ARBA00022729"/>
    </source>
</evidence>
<keyword evidence="6" id="KW-1133">Transmembrane helix</keyword>
<dbReference type="Proteomes" id="UP000571857">
    <property type="component" value="Unassembled WGS sequence"/>
</dbReference>
<dbReference type="NCBIfam" id="TIGR03786">
    <property type="entry name" value="strep_pil_rpt"/>
    <property type="match status" value="1"/>
</dbReference>
<evidence type="ECO:0000256" key="4">
    <source>
        <dbReference type="ARBA" id="ARBA00023088"/>
    </source>
</evidence>
<evidence type="ECO:0000256" key="6">
    <source>
        <dbReference type="SAM" id="Phobius"/>
    </source>
</evidence>
<dbReference type="InterPro" id="IPR019931">
    <property type="entry name" value="LPXTG_anchor"/>
</dbReference>
<evidence type="ECO:0000259" key="7">
    <source>
        <dbReference type="PROSITE" id="PS50847"/>
    </source>
</evidence>
<dbReference type="Pfam" id="PF00746">
    <property type="entry name" value="Gram_pos_anchor"/>
    <property type="match status" value="1"/>
</dbReference>
<dbReference type="Gene3D" id="2.60.40.3050">
    <property type="match status" value="1"/>
</dbReference>
<dbReference type="NCBIfam" id="TIGR01167">
    <property type="entry name" value="LPXTG_anchor"/>
    <property type="match status" value="1"/>
</dbReference>
<evidence type="ECO:0000313" key="8">
    <source>
        <dbReference type="EMBL" id="MBA0974383.1"/>
    </source>
</evidence>
<keyword evidence="1" id="KW-0134">Cell wall</keyword>
<dbReference type="EMBL" id="JABXJK010000089">
    <property type="protein sequence ID" value="MBA0974383.1"/>
    <property type="molecule type" value="Genomic_DNA"/>
</dbReference>
<dbReference type="InterPro" id="IPR038174">
    <property type="entry name" value="Strep_pil_link_sf"/>
</dbReference>
<sequence>VLTGRSLVAGEFTFELVDQEGQVIQSQTNDGSGKIYFDAIPYDKAGEYNYTIREKAGQDSTITYDDAEIPVTVNVEDQNGTLEAKADYGSEPTFTNRYTPEKAPDPAKNQNTKTPTKKNELPKTGETYQVSWMLVGLLLVGIVVVVYRRQKRK</sequence>
<keyword evidence="3" id="KW-0732">Signal</keyword>
<evidence type="ECO:0000256" key="2">
    <source>
        <dbReference type="ARBA" id="ARBA00022525"/>
    </source>
</evidence>
<organism evidence="8 9">
    <name type="scientific">Enterococcus gallinarum</name>
    <dbReference type="NCBI Taxonomy" id="1353"/>
    <lineage>
        <taxon>Bacteria</taxon>
        <taxon>Bacillati</taxon>
        <taxon>Bacillota</taxon>
        <taxon>Bacilli</taxon>
        <taxon>Lactobacillales</taxon>
        <taxon>Enterococcaceae</taxon>
        <taxon>Enterococcus</taxon>
    </lineage>
</organism>
<evidence type="ECO:0000256" key="1">
    <source>
        <dbReference type="ARBA" id="ARBA00022512"/>
    </source>
</evidence>